<accession>A0ABX5X9U3</accession>
<protein>
    <submittedName>
        <fullName evidence="1">Uncharacterized protein</fullName>
    </submittedName>
</protein>
<name>A0ABX5X9U3_9GAMM</name>
<sequence length="238" mass="27133">MAYEALADNFQDGDVIYGLDVPRAVALQMLKSRYVNRTQPIINVYCCGLFSSTTTKRHIIIQNDLTNAVWNPSLPGRYSSNKSINSELVDGQRGIAFKNFLGNHPNYNVASRLDLEIDLVKRSKNAWQRTSKSGLEFHVKSKGTVHFIITNLQIDAVVSKVGYGESITSAELRWLYRHKNVQDVIGHVKFYVADKEVLYRDVFNNPAWETYTSSKTYGSDWKVTTISKMIDLVKNRRC</sequence>
<dbReference type="Proteomes" id="UP000315947">
    <property type="component" value="Chromosome"/>
</dbReference>
<dbReference type="EMBL" id="CP041614">
    <property type="protein sequence ID" value="QDO86046.1"/>
    <property type="molecule type" value="Genomic_DNA"/>
</dbReference>
<organism evidence="1 2">
    <name type="scientific">Shewanella psychropiezotolerans</name>
    <dbReference type="NCBI Taxonomy" id="2593655"/>
    <lineage>
        <taxon>Bacteria</taxon>
        <taxon>Pseudomonadati</taxon>
        <taxon>Pseudomonadota</taxon>
        <taxon>Gammaproteobacteria</taxon>
        <taxon>Alteromonadales</taxon>
        <taxon>Shewanellaceae</taxon>
        <taxon>Shewanella</taxon>
    </lineage>
</organism>
<gene>
    <name evidence="1" type="ORF">FM037_25815</name>
</gene>
<keyword evidence="2" id="KW-1185">Reference proteome</keyword>
<evidence type="ECO:0000313" key="1">
    <source>
        <dbReference type="EMBL" id="QDO86046.1"/>
    </source>
</evidence>
<dbReference type="RefSeq" id="WP_144048355.1">
    <property type="nucleotide sequence ID" value="NZ_CP041614.1"/>
</dbReference>
<reference evidence="1 2" key="1">
    <citation type="submission" date="2019-07" db="EMBL/GenBank/DDBJ databases">
        <title>Shewanella sp. YLB-06 whole genomic sequence.</title>
        <authorList>
            <person name="Yu L."/>
        </authorList>
    </citation>
    <scope>NUCLEOTIDE SEQUENCE [LARGE SCALE GENOMIC DNA]</scope>
    <source>
        <strain evidence="1 2">YLB-06</strain>
    </source>
</reference>
<evidence type="ECO:0000313" key="2">
    <source>
        <dbReference type="Proteomes" id="UP000315947"/>
    </source>
</evidence>
<proteinExistence type="predicted"/>